<dbReference type="InterPro" id="IPR004158">
    <property type="entry name" value="DUF247_pln"/>
</dbReference>
<keyword evidence="1" id="KW-1185">Reference proteome</keyword>
<evidence type="ECO:0000313" key="1">
    <source>
        <dbReference type="Proteomes" id="UP000504604"/>
    </source>
</evidence>
<dbReference type="Proteomes" id="UP000504604">
    <property type="component" value="Linkage group LG8"/>
</dbReference>
<reference evidence="2" key="1">
    <citation type="submission" date="2025-08" db="UniProtKB">
        <authorList>
            <consortium name="RefSeq"/>
        </authorList>
    </citation>
    <scope>IDENTIFICATION</scope>
</reference>
<gene>
    <name evidence="2" type="primary">LOC110012475</name>
</gene>
<dbReference type="PANTHER" id="PTHR31170:SF18">
    <property type="entry name" value="(WILD MALAYSIAN BANANA) HYPOTHETICAL PROTEIN"/>
    <property type="match status" value="1"/>
</dbReference>
<name>A0A8M8V7E8_SESIN</name>
<dbReference type="KEGG" id="sind:110012475"/>
<dbReference type="Pfam" id="PF03140">
    <property type="entry name" value="DUF247"/>
    <property type="match status" value="1"/>
</dbReference>
<evidence type="ECO:0000313" key="2">
    <source>
        <dbReference type="RefSeq" id="XP_020552021.1"/>
    </source>
</evidence>
<dbReference type="OrthoDB" id="1846188at2759"/>
<organism evidence="1 2">
    <name type="scientific">Sesamum indicum</name>
    <name type="common">Oriental sesame</name>
    <name type="synonym">Sesamum orientale</name>
    <dbReference type="NCBI Taxonomy" id="4182"/>
    <lineage>
        <taxon>Eukaryota</taxon>
        <taxon>Viridiplantae</taxon>
        <taxon>Streptophyta</taxon>
        <taxon>Embryophyta</taxon>
        <taxon>Tracheophyta</taxon>
        <taxon>Spermatophyta</taxon>
        <taxon>Magnoliopsida</taxon>
        <taxon>eudicotyledons</taxon>
        <taxon>Gunneridae</taxon>
        <taxon>Pentapetalae</taxon>
        <taxon>asterids</taxon>
        <taxon>lamiids</taxon>
        <taxon>Lamiales</taxon>
        <taxon>Pedaliaceae</taxon>
        <taxon>Sesamum</taxon>
    </lineage>
</organism>
<dbReference type="PANTHER" id="PTHR31170">
    <property type="entry name" value="BNAC04G53230D PROTEIN"/>
    <property type="match status" value="1"/>
</dbReference>
<dbReference type="AlphaFoldDB" id="A0A8M8V7E8"/>
<protein>
    <submittedName>
        <fullName evidence="2">UPF0481 protein At3g47200-like</fullName>
    </submittedName>
</protein>
<dbReference type="GeneID" id="110012475"/>
<dbReference type="RefSeq" id="XP_020552021.1">
    <property type="nucleotide sequence ID" value="XM_020696362.1"/>
</dbReference>
<proteinExistence type="predicted"/>
<accession>A0A8M8V7E8</accession>
<sequence length="145" mass="16626">MDEKAHFVDINIETSNTVVDTSAESARWSKRCIYRIPPCVADLKKTVYLPQMVSLGPYHNGTPHLSAMEEHKSRALSHFLKRLDKPLCSFIHALTPVVQDLRDAYDNLDPKWQDDDKFLTVMIVDGCFVLEILRTTTQTDHKPQD</sequence>